<dbReference type="EMBL" id="AP035787">
    <property type="protein sequence ID" value="BFO75130.1"/>
    <property type="molecule type" value="Genomic_DNA"/>
</dbReference>
<reference evidence="2" key="1">
    <citation type="submission" date="2024-07" db="EMBL/GenBank/DDBJ databases">
        <title>Complete genome sequence of Prevotella sp. YM-2024 GTC17259.</title>
        <authorList>
            <person name="Hayashi M."/>
            <person name="Muto Y."/>
            <person name="Tanaka K."/>
            <person name="Niwa H."/>
        </authorList>
    </citation>
    <scope>NUCLEOTIDE SEQUENCE</scope>
    <source>
        <strain evidence="2">GTC17259</strain>
    </source>
</reference>
<dbReference type="AlphaFoldDB" id="A0AB33IZS0"/>
<gene>
    <name evidence="2" type="ORF">GTC17259_01800</name>
</gene>
<evidence type="ECO:0000256" key="1">
    <source>
        <dbReference type="SAM" id="MobiDB-lite"/>
    </source>
</evidence>
<evidence type="ECO:0000313" key="2">
    <source>
        <dbReference type="EMBL" id="BFO75130.1"/>
    </source>
</evidence>
<protein>
    <submittedName>
        <fullName evidence="2">Uncharacterized protein</fullName>
    </submittedName>
</protein>
<sequence length="79" mass="8520">MQLEINESLPLASKKIYVKPSIEILTLEEERMLCAGSINDSASIGAPGSPNEQNQGNIEIGGPGISGAKRYTEWNTGWD</sequence>
<feature type="region of interest" description="Disordered" evidence="1">
    <location>
        <begin position="39"/>
        <end position="79"/>
    </location>
</feature>
<accession>A0AB33IZS0</accession>
<organism evidence="2">
    <name type="scientific">Prevotella sp. GTC17259</name>
    <dbReference type="NCBI Taxonomy" id="3236795"/>
    <lineage>
        <taxon>Bacteria</taxon>
        <taxon>Pseudomonadati</taxon>
        <taxon>Bacteroidota</taxon>
        <taxon>Bacteroidia</taxon>
        <taxon>Bacteroidales</taxon>
        <taxon>Prevotellaceae</taxon>
        <taxon>Prevotella</taxon>
    </lineage>
</organism>
<proteinExistence type="predicted"/>
<name>A0AB33IZS0_9BACT</name>